<dbReference type="Proteomes" id="UP000056925">
    <property type="component" value="Chromosome"/>
</dbReference>
<proteinExistence type="predicted"/>
<dbReference type="RefSeq" id="WP_048168222.1">
    <property type="nucleotide sequence ID" value="NZ_CP009502.1"/>
</dbReference>
<accession>A0A0E3KQZ6</accession>
<evidence type="ECO:0000313" key="2">
    <source>
        <dbReference type="Proteomes" id="UP000056925"/>
    </source>
</evidence>
<protein>
    <submittedName>
        <fullName evidence="1">Uncharacterized protein</fullName>
    </submittedName>
</protein>
<gene>
    <name evidence="1" type="ORF">MSTHC_0744</name>
</gene>
<reference evidence="1 2" key="1">
    <citation type="submission" date="2014-07" db="EMBL/GenBank/DDBJ databases">
        <title>Methanogenic archaea and the global carbon cycle.</title>
        <authorList>
            <person name="Henriksen J.R."/>
            <person name="Luke J."/>
            <person name="Reinhart S."/>
            <person name="Benedict M.N."/>
            <person name="Youngblut N.D."/>
            <person name="Metcalf M.E."/>
            <person name="Whitaker R.J."/>
            <person name="Metcalf W.W."/>
        </authorList>
    </citation>
    <scope>NUCLEOTIDE SEQUENCE [LARGE SCALE GENOMIC DNA]</scope>
    <source>
        <strain evidence="1 2">CHTI-55</strain>
    </source>
</reference>
<organism evidence="1 2">
    <name type="scientific">Methanosarcina thermophila CHTI-55</name>
    <dbReference type="NCBI Taxonomy" id="1434121"/>
    <lineage>
        <taxon>Archaea</taxon>
        <taxon>Methanobacteriati</taxon>
        <taxon>Methanobacteriota</taxon>
        <taxon>Stenosarchaea group</taxon>
        <taxon>Methanomicrobia</taxon>
        <taxon>Methanosarcinales</taxon>
        <taxon>Methanosarcinaceae</taxon>
        <taxon>Methanosarcina</taxon>
    </lineage>
</organism>
<dbReference type="HOGENOM" id="CLU_191145_0_0_2"/>
<dbReference type="PATRIC" id="fig|1434121.4.peg.944"/>
<dbReference type="KEGG" id="mthe:MSTHC_0744"/>
<sequence>MNEIREADRFECRVVNVIKNLMWKGVTVEEKGTKGRVYFSRVNGDLDINYGDTLYIGVKPVYDIEGKTMEVTLYDAEDRKLDWTLI</sequence>
<name>A0A0E3KQZ6_METTE</name>
<dbReference type="AlphaFoldDB" id="A0A0E3KQZ6"/>
<dbReference type="EMBL" id="CP009502">
    <property type="protein sequence ID" value="AKB15062.1"/>
    <property type="molecule type" value="Genomic_DNA"/>
</dbReference>
<dbReference type="GeneID" id="41602051"/>
<evidence type="ECO:0000313" key="1">
    <source>
        <dbReference type="EMBL" id="AKB15062.1"/>
    </source>
</evidence>